<dbReference type="Pfam" id="PF06452">
    <property type="entry name" value="CBM9_1"/>
    <property type="match status" value="1"/>
</dbReference>
<dbReference type="GO" id="GO:0016052">
    <property type="term" value="P:carbohydrate catabolic process"/>
    <property type="evidence" value="ECO:0007669"/>
    <property type="project" value="InterPro"/>
</dbReference>
<gene>
    <name evidence="3" type="ORF">ASZ90_005436</name>
</gene>
<dbReference type="GO" id="GO:0030246">
    <property type="term" value="F:carbohydrate binding"/>
    <property type="evidence" value="ECO:0007669"/>
    <property type="project" value="InterPro"/>
</dbReference>
<dbReference type="Gene3D" id="2.60.40.1190">
    <property type="match status" value="1"/>
</dbReference>
<evidence type="ECO:0000313" key="3">
    <source>
        <dbReference type="EMBL" id="KUG24745.1"/>
    </source>
</evidence>
<accession>A0A0W8FVC3</accession>
<dbReference type="InterPro" id="IPR045670">
    <property type="entry name" value="DUF5916"/>
</dbReference>
<dbReference type="EMBL" id="LNQE01000824">
    <property type="protein sequence ID" value="KUG24745.1"/>
    <property type="molecule type" value="Genomic_DNA"/>
</dbReference>
<protein>
    <recommendedName>
        <fullName evidence="4">Hydrolase</fullName>
    </recommendedName>
</protein>
<comment type="caution">
    <text evidence="3">The sequence shown here is derived from an EMBL/GenBank/DDBJ whole genome shotgun (WGS) entry which is preliminary data.</text>
</comment>
<dbReference type="Pfam" id="PF19313">
    <property type="entry name" value="DUF5916"/>
    <property type="match status" value="1"/>
</dbReference>
<dbReference type="InterPro" id="IPR010502">
    <property type="entry name" value="Carb-bd_dom_fam9"/>
</dbReference>
<dbReference type="GO" id="GO:0004553">
    <property type="term" value="F:hydrolase activity, hydrolyzing O-glycosyl compounds"/>
    <property type="evidence" value="ECO:0007669"/>
    <property type="project" value="InterPro"/>
</dbReference>
<feature type="domain" description="Carbohydrate-binding" evidence="1">
    <location>
        <begin position="36"/>
        <end position="217"/>
    </location>
</feature>
<dbReference type="AlphaFoldDB" id="A0A0W8FVC3"/>
<dbReference type="SUPFAM" id="SSF49344">
    <property type="entry name" value="CBD9-like"/>
    <property type="match status" value="1"/>
</dbReference>
<organism evidence="3">
    <name type="scientific">hydrocarbon metagenome</name>
    <dbReference type="NCBI Taxonomy" id="938273"/>
    <lineage>
        <taxon>unclassified sequences</taxon>
        <taxon>metagenomes</taxon>
        <taxon>ecological metagenomes</taxon>
    </lineage>
</organism>
<evidence type="ECO:0000259" key="1">
    <source>
        <dbReference type="Pfam" id="PF06452"/>
    </source>
</evidence>
<proteinExistence type="predicted"/>
<feature type="domain" description="DUF5916" evidence="2">
    <location>
        <begin position="229"/>
        <end position="335"/>
    </location>
</feature>
<dbReference type="CDD" id="cd09618">
    <property type="entry name" value="CBM9_like_2"/>
    <property type="match status" value="1"/>
</dbReference>
<reference evidence="3" key="1">
    <citation type="journal article" date="2015" name="Proc. Natl. Acad. Sci. U.S.A.">
        <title>Networks of energetic and metabolic interactions define dynamics in microbial communities.</title>
        <authorList>
            <person name="Embree M."/>
            <person name="Liu J.K."/>
            <person name="Al-Bassam M.M."/>
            <person name="Zengler K."/>
        </authorList>
    </citation>
    <scope>NUCLEOTIDE SEQUENCE</scope>
</reference>
<evidence type="ECO:0000259" key="2">
    <source>
        <dbReference type="Pfam" id="PF19313"/>
    </source>
</evidence>
<name>A0A0W8FVC3_9ZZZZ</name>
<sequence length="725" mass="84210">MRSLILFIVFATILTAQVNNSNKVLHLKKIDQEIIIDGKIDDAWSQADSVTDFVQYAPYNNEEPTHRTVAKVLTTDEALYCLFICYDNYNEIQRETGVLDDFAGDGVSFMIDTFGDRRTAYKFIVYASGVRGDTRLLDDARNRDYSWDGIWFGDAEIYDWGWVAEMEIPYKSIQYNEKLTEWGLDFDRWRSINNEDLYWIAYKENEGQRISKWGTLVFDDFTPTQKGLNLEIYPVGISKINYKGNDEYDTDADLGLDISYNPSPELKFQFTANPDFAQIEADPFDFNISRYESYFSERRQFFTEGSEVFNASGRERNSGFYRPIELFYSRRIGKKLPDGKEVPLSFGTRAFGRLGDWEYGGFVARTEQTDYFVGNNKFTEPTSYFASARLKKQILDNSSIGVLYVGKFNEYNNYGVLDIDGAFRGNNWQLSYQLARSIKGSEGDYAFSAGFTNFADTWINMFRSRYIGNDFDVQEIGFVPWRGTLETVALTGPRWWWETGYLKSIMIYGGGGIYWEKADEYTDWFAILGYNMQFRNNWGFEINLDAGKSRDSGVEYSSYSANFSSWFNTSPKWSGNLWGGYSHTYNFSRDWLAFYSWIGTSISYKLMSELIIGTSYDMFIEGNPDGNIEDITYNTRPYLTITPVNDLKMRVYFDNVFVRSTNKFEQFIIGFLLSYNFSPKSWIHFAYNEVQDRSPEFDLAGTILPNRMHTVNRAGVLKVSYLYYF</sequence>
<evidence type="ECO:0008006" key="4">
    <source>
        <dbReference type="Google" id="ProtNLM"/>
    </source>
</evidence>